<accession>A0A916XTP1</accession>
<organism evidence="8 9">
    <name type="scientific">Aureimonas glaciei</name>
    <dbReference type="NCBI Taxonomy" id="1776957"/>
    <lineage>
        <taxon>Bacteria</taxon>
        <taxon>Pseudomonadati</taxon>
        <taxon>Pseudomonadota</taxon>
        <taxon>Alphaproteobacteria</taxon>
        <taxon>Hyphomicrobiales</taxon>
        <taxon>Aurantimonadaceae</taxon>
        <taxon>Aureimonas</taxon>
    </lineage>
</organism>
<dbReference type="RefSeq" id="WP_188849356.1">
    <property type="nucleotide sequence ID" value="NZ_BMJJ01000002.1"/>
</dbReference>
<keyword evidence="9" id="KW-1185">Reference proteome</keyword>
<dbReference type="GO" id="GO:0005886">
    <property type="term" value="C:plasma membrane"/>
    <property type="evidence" value="ECO:0007669"/>
    <property type="project" value="UniProtKB-SubCell"/>
</dbReference>
<evidence type="ECO:0000256" key="2">
    <source>
        <dbReference type="ARBA" id="ARBA00022475"/>
    </source>
</evidence>
<evidence type="ECO:0000256" key="3">
    <source>
        <dbReference type="ARBA" id="ARBA00022692"/>
    </source>
</evidence>
<dbReference type="InterPro" id="IPR032816">
    <property type="entry name" value="VTT_dom"/>
</dbReference>
<sequence>MLDQLMNFLADYGVVVVFVGILIESSGLPVPGESLLVAAGVLASQGRLGFLEVFLAAWAGGVLGDNVGYVIGYRYGRGFVYRWGMKMGLSRQQIARMEQRFLDRGPPIVLIARFILILRQLCGFIAGTTRMPWLKFSFYNVLGAALWTGAYSGGAYLLGTAVERYLSAGRWVFGAVALVFVIASATTILGFIREARRDGEDAGDAEPPTR</sequence>
<keyword evidence="4 6" id="KW-1133">Transmembrane helix</keyword>
<feature type="transmembrane region" description="Helical" evidence="6">
    <location>
        <begin position="171"/>
        <end position="192"/>
    </location>
</feature>
<reference evidence="8" key="1">
    <citation type="journal article" date="2014" name="Int. J. Syst. Evol. Microbiol.">
        <title>Complete genome sequence of Corynebacterium casei LMG S-19264T (=DSM 44701T), isolated from a smear-ripened cheese.</title>
        <authorList>
            <consortium name="US DOE Joint Genome Institute (JGI-PGF)"/>
            <person name="Walter F."/>
            <person name="Albersmeier A."/>
            <person name="Kalinowski J."/>
            <person name="Ruckert C."/>
        </authorList>
    </citation>
    <scope>NUCLEOTIDE SEQUENCE</scope>
    <source>
        <strain evidence="8">CGMCC 1.15493</strain>
    </source>
</reference>
<evidence type="ECO:0000256" key="6">
    <source>
        <dbReference type="SAM" id="Phobius"/>
    </source>
</evidence>
<keyword evidence="3 6" id="KW-0812">Transmembrane</keyword>
<dbReference type="PANTHER" id="PTHR42709:SF6">
    <property type="entry name" value="UNDECAPRENYL PHOSPHATE TRANSPORTER A"/>
    <property type="match status" value="1"/>
</dbReference>
<dbReference type="AlphaFoldDB" id="A0A916XTP1"/>
<dbReference type="InterPro" id="IPR051311">
    <property type="entry name" value="DedA_domain"/>
</dbReference>
<gene>
    <name evidence="8" type="ORF">GCM10011335_08610</name>
</gene>
<dbReference type="Proteomes" id="UP000613160">
    <property type="component" value="Unassembled WGS sequence"/>
</dbReference>
<evidence type="ECO:0000313" key="9">
    <source>
        <dbReference type="Proteomes" id="UP000613160"/>
    </source>
</evidence>
<feature type="domain" description="VTT" evidence="7">
    <location>
        <begin position="30"/>
        <end position="152"/>
    </location>
</feature>
<feature type="transmembrane region" description="Helical" evidence="6">
    <location>
        <begin position="138"/>
        <end position="159"/>
    </location>
</feature>
<dbReference type="Pfam" id="PF09335">
    <property type="entry name" value="VTT_dom"/>
    <property type="match status" value="1"/>
</dbReference>
<protein>
    <submittedName>
        <fullName evidence="8">DedA family protein</fullName>
    </submittedName>
</protein>
<evidence type="ECO:0000256" key="1">
    <source>
        <dbReference type="ARBA" id="ARBA00004651"/>
    </source>
</evidence>
<evidence type="ECO:0000256" key="4">
    <source>
        <dbReference type="ARBA" id="ARBA00022989"/>
    </source>
</evidence>
<evidence type="ECO:0000313" key="8">
    <source>
        <dbReference type="EMBL" id="GGD08019.1"/>
    </source>
</evidence>
<comment type="caution">
    <text evidence="8">The sequence shown here is derived from an EMBL/GenBank/DDBJ whole genome shotgun (WGS) entry which is preliminary data.</text>
</comment>
<name>A0A916XTP1_9HYPH</name>
<reference evidence="8" key="2">
    <citation type="submission" date="2020-09" db="EMBL/GenBank/DDBJ databases">
        <authorList>
            <person name="Sun Q."/>
            <person name="Zhou Y."/>
        </authorList>
    </citation>
    <scope>NUCLEOTIDE SEQUENCE</scope>
    <source>
        <strain evidence="8">CGMCC 1.15493</strain>
    </source>
</reference>
<keyword evidence="2" id="KW-1003">Cell membrane</keyword>
<dbReference type="PANTHER" id="PTHR42709">
    <property type="entry name" value="ALKALINE PHOSPHATASE LIKE PROTEIN"/>
    <property type="match status" value="1"/>
</dbReference>
<evidence type="ECO:0000256" key="5">
    <source>
        <dbReference type="ARBA" id="ARBA00023136"/>
    </source>
</evidence>
<evidence type="ECO:0000259" key="7">
    <source>
        <dbReference type="Pfam" id="PF09335"/>
    </source>
</evidence>
<keyword evidence="5 6" id="KW-0472">Membrane</keyword>
<comment type="subcellular location">
    <subcellularLocation>
        <location evidence="1">Cell membrane</location>
        <topology evidence="1">Multi-pass membrane protein</topology>
    </subcellularLocation>
</comment>
<proteinExistence type="predicted"/>
<dbReference type="EMBL" id="BMJJ01000002">
    <property type="protein sequence ID" value="GGD08019.1"/>
    <property type="molecule type" value="Genomic_DNA"/>
</dbReference>